<reference evidence="1 2" key="1">
    <citation type="submission" date="2024-05" db="EMBL/GenBank/DDBJ databases">
        <authorList>
            <person name="Wallberg A."/>
        </authorList>
    </citation>
    <scope>NUCLEOTIDE SEQUENCE [LARGE SCALE GENOMIC DNA]</scope>
</reference>
<evidence type="ECO:0000313" key="1">
    <source>
        <dbReference type="EMBL" id="CAL4098076.1"/>
    </source>
</evidence>
<dbReference type="InterPro" id="IPR006631">
    <property type="entry name" value="DM4_12"/>
</dbReference>
<comment type="caution">
    <text evidence="1">The sequence shown here is derived from an EMBL/GenBank/DDBJ whole genome shotgun (WGS) entry which is preliminary data.</text>
</comment>
<dbReference type="SMART" id="SM00718">
    <property type="entry name" value="DM4_12"/>
    <property type="match status" value="1"/>
</dbReference>
<protein>
    <submittedName>
        <fullName evidence="1">Uncharacterized protein</fullName>
    </submittedName>
</protein>
<accession>A0AAV2QRV0</accession>
<dbReference type="PANTHER" id="PTHR21398">
    <property type="entry name" value="AGAP007094-PA"/>
    <property type="match status" value="1"/>
</dbReference>
<dbReference type="AlphaFoldDB" id="A0AAV2QRV0"/>
<gene>
    <name evidence="1" type="ORF">MNOR_LOCUS16147</name>
</gene>
<dbReference type="Pfam" id="PF07841">
    <property type="entry name" value="DM4_12"/>
    <property type="match status" value="1"/>
</dbReference>
<sequence length="195" mass="22135">MSIAEYALPRPFWEMQNSFTIPNIRESHTGRAEDTSLKSFVTFSLPITIFLDTLFTDLQKTGRNIEDDQLNIFHSIEGSLSGLGVDGRSCMLRLICELQGNSIGQYSIIGELLSVLFTPKRGLKDFFHEYLEAEVVGQDDQDCTELYHTCPFSIMNAARMYQQFAKGYSSAKERPQISANAIHKEHHSLPKIELH</sequence>
<name>A0AAV2QRV0_MEGNR</name>
<proteinExistence type="predicted"/>
<dbReference type="EMBL" id="CAXKWB010010463">
    <property type="protein sequence ID" value="CAL4098076.1"/>
    <property type="molecule type" value="Genomic_DNA"/>
</dbReference>
<dbReference type="Proteomes" id="UP001497623">
    <property type="component" value="Unassembled WGS sequence"/>
</dbReference>
<keyword evidence="2" id="KW-1185">Reference proteome</keyword>
<dbReference type="PANTHER" id="PTHR21398:SF6">
    <property type="entry name" value="AGAP007094-PA"/>
    <property type="match status" value="1"/>
</dbReference>
<evidence type="ECO:0000313" key="2">
    <source>
        <dbReference type="Proteomes" id="UP001497623"/>
    </source>
</evidence>
<organism evidence="1 2">
    <name type="scientific">Meganyctiphanes norvegica</name>
    <name type="common">Northern krill</name>
    <name type="synonym">Thysanopoda norvegica</name>
    <dbReference type="NCBI Taxonomy" id="48144"/>
    <lineage>
        <taxon>Eukaryota</taxon>
        <taxon>Metazoa</taxon>
        <taxon>Ecdysozoa</taxon>
        <taxon>Arthropoda</taxon>
        <taxon>Crustacea</taxon>
        <taxon>Multicrustacea</taxon>
        <taxon>Malacostraca</taxon>
        <taxon>Eumalacostraca</taxon>
        <taxon>Eucarida</taxon>
        <taxon>Euphausiacea</taxon>
        <taxon>Euphausiidae</taxon>
        <taxon>Meganyctiphanes</taxon>
    </lineage>
</organism>